<dbReference type="EMBL" id="JAGRRH010000019">
    <property type="protein sequence ID" value="KAG7349909.1"/>
    <property type="molecule type" value="Genomic_DNA"/>
</dbReference>
<dbReference type="Proteomes" id="UP000693970">
    <property type="component" value="Unassembled WGS sequence"/>
</dbReference>
<evidence type="ECO:0000313" key="2">
    <source>
        <dbReference type="Proteomes" id="UP000693970"/>
    </source>
</evidence>
<reference evidence="1" key="2">
    <citation type="submission" date="2021-04" db="EMBL/GenBank/DDBJ databases">
        <authorList>
            <person name="Podell S."/>
        </authorList>
    </citation>
    <scope>NUCLEOTIDE SEQUENCE</scope>
    <source>
        <strain evidence="1">Hildebrandi</strain>
    </source>
</reference>
<reference evidence="1" key="1">
    <citation type="journal article" date="2021" name="Sci. Rep.">
        <title>Diploid genomic architecture of Nitzschia inconspicua, an elite biomass production diatom.</title>
        <authorList>
            <person name="Oliver A."/>
            <person name="Podell S."/>
            <person name="Pinowska A."/>
            <person name="Traller J.C."/>
            <person name="Smith S.R."/>
            <person name="McClure R."/>
            <person name="Beliaev A."/>
            <person name="Bohutskyi P."/>
            <person name="Hill E.A."/>
            <person name="Rabines A."/>
            <person name="Zheng H."/>
            <person name="Allen L.Z."/>
            <person name="Kuo A."/>
            <person name="Grigoriev I.V."/>
            <person name="Allen A.E."/>
            <person name="Hazlebeck D."/>
            <person name="Allen E.E."/>
        </authorList>
    </citation>
    <scope>NUCLEOTIDE SEQUENCE</scope>
    <source>
        <strain evidence="1">Hildebrandi</strain>
    </source>
</reference>
<proteinExistence type="predicted"/>
<name>A0A9K3KTW1_9STRA</name>
<organism evidence="1 2">
    <name type="scientific">Nitzschia inconspicua</name>
    <dbReference type="NCBI Taxonomy" id="303405"/>
    <lineage>
        <taxon>Eukaryota</taxon>
        <taxon>Sar</taxon>
        <taxon>Stramenopiles</taxon>
        <taxon>Ochrophyta</taxon>
        <taxon>Bacillariophyta</taxon>
        <taxon>Bacillariophyceae</taxon>
        <taxon>Bacillariophycidae</taxon>
        <taxon>Bacillariales</taxon>
        <taxon>Bacillariaceae</taxon>
        <taxon>Nitzschia</taxon>
    </lineage>
</organism>
<comment type="caution">
    <text evidence="1">The sequence shown here is derived from an EMBL/GenBank/DDBJ whole genome shotgun (WGS) entry which is preliminary data.</text>
</comment>
<dbReference type="AlphaFoldDB" id="A0A9K3KTW1"/>
<keyword evidence="2" id="KW-1185">Reference proteome</keyword>
<evidence type="ECO:0000313" key="1">
    <source>
        <dbReference type="EMBL" id="KAG7349909.1"/>
    </source>
</evidence>
<protein>
    <submittedName>
        <fullName evidence="1">Uncharacterized protein</fullName>
    </submittedName>
</protein>
<sequence>MRMGEHKNRDGVEAFQYPEVVQNHYQYRHHIDDHNSERHRPIILEVTWATKLWETRFFAYLPLHRVSAIVGKIGIDSVHEFFEFFGLVKC</sequence>
<dbReference type="OrthoDB" id="2286379at2759"/>
<accession>A0A9K3KTW1</accession>
<gene>
    <name evidence="1" type="ORF">IV203_012506</name>
</gene>